<keyword evidence="2" id="KW-0902">Two-component regulatory system</keyword>
<organism evidence="5 6">
    <name type="scientific">candidate division KSB3 bacterium</name>
    <dbReference type="NCBI Taxonomy" id="2044937"/>
    <lineage>
        <taxon>Bacteria</taxon>
        <taxon>candidate division KSB3</taxon>
    </lineage>
</organism>
<dbReference type="InterPro" id="IPR011006">
    <property type="entry name" value="CheY-like_superfamily"/>
</dbReference>
<evidence type="ECO:0000256" key="1">
    <source>
        <dbReference type="ARBA" id="ARBA00022553"/>
    </source>
</evidence>
<evidence type="ECO:0000313" key="5">
    <source>
        <dbReference type="EMBL" id="PIE32764.1"/>
    </source>
</evidence>
<evidence type="ECO:0000256" key="2">
    <source>
        <dbReference type="ARBA" id="ARBA00023012"/>
    </source>
</evidence>
<dbReference type="PANTHER" id="PTHR44591:SF14">
    <property type="entry name" value="PROTEIN PILG"/>
    <property type="match status" value="1"/>
</dbReference>
<gene>
    <name evidence="5" type="ORF">CSA56_14355</name>
</gene>
<dbReference type="EMBL" id="PDSK01000108">
    <property type="protein sequence ID" value="PIE32764.1"/>
    <property type="molecule type" value="Genomic_DNA"/>
</dbReference>
<dbReference type="Pfam" id="PF00072">
    <property type="entry name" value="Response_reg"/>
    <property type="match status" value="1"/>
</dbReference>
<dbReference type="Gene3D" id="3.40.50.2300">
    <property type="match status" value="1"/>
</dbReference>
<name>A0A2G6KAT5_9BACT</name>
<proteinExistence type="predicted"/>
<dbReference type="PROSITE" id="PS50110">
    <property type="entry name" value="RESPONSE_REGULATORY"/>
    <property type="match status" value="1"/>
</dbReference>
<evidence type="ECO:0000313" key="6">
    <source>
        <dbReference type="Proteomes" id="UP000230821"/>
    </source>
</evidence>
<dbReference type="GO" id="GO:0000160">
    <property type="term" value="P:phosphorelay signal transduction system"/>
    <property type="evidence" value="ECO:0007669"/>
    <property type="project" value="UniProtKB-KW"/>
</dbReference>
<dbReference type="SMART" id="SM00448">
    <property type="entry name" value="REC"/>
    <property type="match status" value="1"/>
</dbReference>
<protein>
    <submittedName>
        <fullName evidence="5">Two-component system response regulator</fullName>
    </submittedName>
</protein>
<feature type="modified residue" description="4-aspartylphosphate" evidence="3">
    <location>
        <position position="55"/>
    </location>
</feature>
<dbReference type="InterPro" id="IPR001789">
    <property type="entry name" value="Sig_transdc_resp-reg_receiver"/>
</dbReference>
<evidence type="ECO:0000259" key="4">
    <source>
        <dbReference type="PROSITE" id="PS50110"/>
    </source>
</evidence>
<feature type="domain" description="Response regulatory" evidence="4">
    <location>
        <begin position="5"/>
        <end position="122"/>
    </location>
</feature>
<keyword evidence="1 3" id="KW-0597">Phosphoprotein</keyword>
<evidence type="ECO:0000256" key="3">
    <source>
        <dbReference type="PROSITE-ProRule" id="PRU00169"/>
    </source>
</evidence>
<dbReference type="PANTHER" id="PTHR44591">
    <property type="entry name" value="STRESS RESPONSE REGULATOR PROTEIN 1"/>
    <property type="match status" value="1"/>
</dbReference>
<sequence length="136" mass="15369">MQTKNLLIVDDSRMVRKIISVSLKGEKQFTLYEAASGLEALDRLSEAQIDLIFTDINMPNMDGLEFIKRCKEDEMSKDIPIIVISTEDGIEDRQRAMELGASGFVSKPLDKQSILDITNSVLKFWKPGTVKSEERT</sequence>
<dbReference type="AlphaFoldDB" id="A0A2G6KAT5"/>
<comment type="caution">
    <text evidence="5">The sequence shown here is derived from an EMBL/GenBank/DDBJ whole genome shotgun (WGS) entry which is preliminary data.</text>
</comment>
<accession>A0A2G6KAT5</accession>
<reference evidence="5 6" key="1">
    <citation type="submission" date="2017-10" db="EMBL/GenBank/DDBJ databases">
        <title>Novel microbial diversity and functional potential in the marine mammal oral microbiome.</title>
        <authorList>
            <person name="Dudek N.K."/>
            <person name="Sun C.L."/>
            <person name="Burstein D."/>
            <person name="Kantor R.S."/>
            <person name="Aliaga Goltsman D.S."/>
            <person name="Bik E.M."/>
            <person name="Thomas B.C."/>
            <person name="Banfield J.F."/>
            <person name="Relman D.A."/>
        </authorList>
    </citation>
    <scope>NUCLEOTIDE SEQUENCE [LARGE SCALE GENOMIC DNA]</scope>
    <source>
        <strain evidence="5">DOLJORAL78_47_16</strain>
    </source>
</reference>
<dbReference type="InterPro" id="IPR050595">
    <property type="entry name" value="Bact_response_regulator"/>
</dbReference>
<dbReference type="SUPFAM" id="SSF52172">
    <property type="entry name" value="CheY-like"/>
    <property type="match status" value="1"/>
</dbReference>
<dbReference type="Proteomes" id="UP000230821">
    <property type="component" value="Unassembled WGS sequence"/>
</dbReference>